<evidence type="ECO:0000256" key="5">
    <source>
        <dbReference type="ARBA" id="ARBA00023002"/>
    </source>
</evidence>
<reference evidence="9 10" key="1">
    <citation type="submission" date="2019-04" db="EMBL/GenBank/DDBJ databases">
        <authorList>
            <person name="Yang Y."/>
            <person name="Wei D."/>
        </authorList>
    </citation>
    <scope>NUCLEOTIDE SEQUENCE [LARGE SCALE GENOMIC DNA]</scope>
    <source>
        <strain evidence="9 10">L-1-4w-11</strain>
    </source>
</reference>
<dbReference type="PANTHER" id="PTHR10869">
    <property type="entry name" value="PROLYL 4-HYDROXYLASE ALPHA SUBUNIT"/>
    <property type="match status" value="1"/>
</dbReference>
<keyword evidence="10" id="KW-1185">Reference proteome</keyword>
<dbReference type="OrthoDB" id="269774at2"/>
<keyword evidence="4" id="KW-0223">Dioxygenase</keyword>
<dbReference type="InterPro" id="IPR006620">
    <property type="entry name" value="Pro_4_hyd_alph"/>
</dbReference>
<dbReference type="SUPFAM" id="SSF81901">
    <property type="entry name" value="HCP-like"/>
    <property type="match status" value="1"/>
</dbReference>
<comment type="caution">
    <text evidence="9">The sequence shown here is derived from an EMBL/GenBank/DDBJ whole genome shotgun (WGS) entry which is preliminary data.</text>
</comment>
<proteinExistence type="predicted"/>
<organism evidence="9 10">
    <name type="scientific">Sphingomonas baiyangensis</name>
    <dbReference type="NCBI Taxonomy" id="2572576"/>
    <lineage>
        <taxon>Bacteria</taxon>
        <taxon>Pseudomonadati</taxon>
        <taxon>Pseudomonadota</taxon>
        <taxon>Alphaproteobacteria</taxon>
        <taxon>Sphingomonadales</taxon>
        <taxon>Sphingomonadaceae</taxon>
        <taxon>Sphingomonas</taxon>
    </lineage>
</organism>
<dbReference type="Gene3D" id="2.60.120.620">
    <property type="entry name" value="q2cbj1_9rhob like domain"/>
    <property type="match status" value="1"/>
</dbReference>
<protein>
    <submittedName>
        <fullName evidence="9">2OG-Fe(II) oxygenase</fullName>
    </submittedName>
</protein>
<sequence>MRNGRRNRVPPHEARAPWRNRRRNASAACPSPAFARRIEAMTLEADFAAIARQQGPQAAARMVEQRAGSGDAQAMLVLAQWRLWGLHGPRLLAEGYRLASAAAAAGMVEAHTLHAALLATGTGTAADAGAADAAWRAAAAIDPAVAATLAIATSLAAAPLNAPRVLSVDPWIAIVPGLATEAAARHVIARAEPRLQPSFVVDPASGQRRPHPVRTSLGTNFAPSEEDAVLHALHRRIADATGTPIDAGEPLHVLAYAPGQEYRPHLDTLPGVANQRAVTAIVYLNADFEGGATRFGKLGLDVAPEAGSALLFRSLDAEGRADPRTEHAGLAVTAGRKWIATRWIRQRRCHPWEPETMR</sequence>
<keyword evidence="2" id="KW-0479">Metal-binding</keyword>
<dbReference type="Proteomes" id="UP000309138">
    <property type="component" value="Unassembled WGS sequence"/>
</dbReference>
<evidence type="ECO:0000256" key="6">
    <source>
        <dbReference type="ARBA" id="ARBA00023004"/>
    </source>
</evidence>
<evidence type="ECO:0000259" key="8">
    <source>
        <dbReference type="PROSITE" id="PS51471"/>
    </source>
</evidence>
<accession>A0A4U1L3C8</accession>
<evidence type="ECO:0000256" key="4">
    <source>
        <dbReference type="ARBA" id="ARBA00022964"/>
    </source>
</evidence>
<keyword evidence="3" id="KW-0847">Vitamin C</keyword>
<dbReference type="EMBL" id="SWKR01000002">
    <property type="protein sequence ID" value="TKD50703.1"/>
    <property type="molecule type" value="Genomic_DNA"/>
</dbReference>
<dbReference type="GO" id="GO:0051213">
    <property type="term" value="F:dioxygenase activity"/>
    <property type="evidence" value="ECO:0007669"/>
    <property type="project" value="UniProtKB-KW"/>
</dbReference>
<dbReference type="GO" id="GO:0031418">
    <property type="term" value="F:L-ascorbic acid binding"/>
    <property type="evidence" value="ECO:0007669"/>
    <property type="project" value="UniProtKB-KW"/>
</dbReference>
<dbReference type="AlphaFoldDB" id="A0A4U1L3C8"/>
<dbReference type="GO" id="GO:0016705">
    <property type="term" value="F:oxidoreductase activity, acting on paired donors, with incorporation or reduction of molecular oxygen"/>
    <property type="evidence" value="ECO:0007669"/>
    <property type="project" value="InterPro"/>
</dbReference>
<feature type="region of interest" description="Disordered" evidence="7">
    <location>
        <begin position="200"/>
        <end position="220"/>
    </location>
</feature>
<dbReference type="Pfam" id="PF13640">
    <property type="entry name" value="2OG-FeII_Oxy_3"/>
    <property type="match status" value="1"/>
</dbReference>
<evidence type="ECO:0000313" key="10">
    <source>
        <dbReference type="Proteomes" id="UP000309138"/>
    </source>
</evidence>
<evidence type="ECO:0000256" key="1">
    <source>
        <dbReference type="ARBA" id="ARBA00001961"/>
    </source>
</evidence>
<name>A0A4U1L3C8_9SPHN</name>
<feature type="region of interest" description="Disordered" evidence="7">
    <location>
        <begin position="1"/>
        <end position="26"/>
    </location>
</feature>
<evidence type="ECO:0000256" key="2">
    <source>
        <dbReference type="ARBA" id="ARBA00022723"/>
    </source>
</evidence>
<feature type="domain" description="Fe2OG dioxygenase" evidence="8">
    <location>
        <begin position="246"/>
        <end position="351"/>
    </location>
</feature>
<evidence type="ECO:0000256" key="3">
    <source>
        <dbReference type="ARBA" id="ARBA00022896"/>
    </source>
</evidence>
<dbReference type="InterPro" id="IPR045054">
    <property type="entry name" value="P4HA-like"/>
</dbReference>
<dbReference type="GO" id="GO:0005506">
    <property type="term" value="F:iron ion binding"/>
    <property type="evidence" value="ECO:0007669"/>
    <property type="project" value="InterPro"/>
</dbReference>
<evidence type="ECO:0000256" key="7">
    <source>
        <dbReference type="SAM" id="MobiDB-lite"/>
    </source>
</evidence>
<keyword evidence="6" id="KW-0408">Iron</keyword>
<keyword evidence="5" id="KW-0560">Oxidoreductase</keyword>
<dbReference type="PANTHER" id="PTHR10869:SF246">
    <property type="entry name" value="TRANSMEMBRANE PROLYL 4-HYDROXYLASE"/>
    <property type="match status" value="1"/>
</dbReference>
<gene>
    <name evidence="9" type="ORF">FBR43_07920</name>
</gene>
<dbReference type="InterPro" id="IPR005123">
    <property type="entry name" value="Oxoglu/Fe-dep_dioxygenase_dom"/>
</dbReference>
<comment type="cofactor">
    <cofactor evidence="1">
        <name>L-ascorbate</name>
        <dbReference type="ChEBI" id="CHEBI:38290"/>
    </cofactor>
</comment>
<dbReference type="InterPro" id="IPR044862">
    <property type="entry name" value="Pro_4_hyd_alph_FE2OG_OXY"/>
</dbReference>
<dbReference type="PROSITE" id="PS51471">
    <property type="entry name" value="FE2OG_OXY"/>
    <property type="match status" value="1"/>
</dbReference>
<dbReference type="SMART" id="SM00702">
    <property type="entry name" value="P4Hc"/>
    <property type="match status" value="1"/>
</dbReference>
<evidence type="ECO:0000313" key="9">
    <source>
        <dbReference type="EMBL" id="TKD50703.1"/>
    </source>
</evidence>